<keyword evidence="3 7" id="KW-0812">Transmembrane</keyword>
<feature type="transmembrane region" description="Helical" evidence="7">
    <location>
        <begin position="164"/>
        <end position="188"/>
    </location>
</feature>
<dbReference type="PANTHER" id="PTHR45649">
    <property type="entry name" value="AMINO-ACID PERMEASE BAT1"/>
    <property type="match status" value="1"/>
</dbReference>
<keyword evidence="5 7" id="KW-0472">Membrane</keyword>
<feature type="transmembrane region" description="Helical" evidence="7">
    <location>
        <begin position="364"/>
        <end position="389"/>
    </location>
</feature>
<keyword evidence="4 7" id="KW-1133">Transmembrane helix</keyword>
<evidence type="ECO:0000256" key="4">
    <source>
        <dbReference type="ARBA" id="ARBA00022989"/>
    </source>
</evidence>
<dbReference type="InterPro" id="IPR002293">
    <property type="entry name" value="AA/rel_permease1"/>
</dbReference>
<feature type="transmembrane region" description="Helical" evidence="7">
    <location>
        <begin position="84"/>
        <end position="109"/>
    </location>
</feature>
<evidence type="ECO:0000256" key="7">
    <source>
        <dbReference type="SAM" id="Phobius"/>
    </source>
</evidence>
<proteinExistence type="predicted"/>
<dbReference type="EMBL" id="QWIO01002420">
    <property type="protein sequence ID" value="RMY56148.1"/>
    <property type="molecule type" value="Genomic_DNA"/>
</dbReference>
<dbReference type="Proteomes" id="UP000269539">
    <property type="component" value="Unassembled WGS sequence"/>
</dbReference>
<feature type="transmembrane region" description="Helical" evidence="7">
    <location>
        <begin position="523"/>
        <end position="543"/>
    </location>
</feature>
<feature type="transmembrane region" description="Helical" evidence="7">
    <location>
        <begin position="240"/>
        <end position="258"/>
    </location>
</feature>
<reference evidence="8 9" key="1">
    <citation type="journal article" date="2018" name="BMC Genomics">
        <title>Genomic evidence for intraspecific hybridization in a clonal and extremely halotolerant yeast.</title>
        <authorList>
            <person name="Gostincar C."/>
            <person name="Stajich J.E."/>
            <person name="Zupancic J."/>
            <person name="Zalar P."/>
            <person name="Gunde-Cimerman N."/>
        </authorList>
    </citation>
    <scope>NUCLEOTIDE SEQUENCE [LARGE SCALE GENOMIC DNA]</scope>
    <source>
        <strain evidence="8 9">EXF-10513</strain>
    </source>
</reference>
<feature type="transmembrane region" description="Helical" evidence="7">
    <location>
        <begin position="278"/>
        <end position="297"/>
    </location>
</feature>
<feature type="transmembrane region" description="Helical" evidence="7">
    <location>
        <begin position="452"/>
        <end position="471"/>
    </location>
</feature>
<dbReference type="Gene3D" id="1.20.1740.10">
    <property type="entry name" value="Amino acid/polyamine transporter I"/>
    <property type="match status" value="1"/>
</dbReference>
<dbReference type="PIRSF" id="PIRSF006060">
    <property type="entry name" value="AA_transporter"/>
    <property type="match status" value="1"/>
</dbReference>
<dbReference type="VEuPathDB" id="FungiDB:BTJ68_14342"/>
<dbReference type="PANTHER" id="PTHR45649:SF2">
    <property type="entry name" value="ACID PERMEASE, PUTATIVE-RELATED"/>
    <property type="match status" value="1"/>
</dbReference>
<gene>
    <name evidence="8" type="ORF">D0864_13685</name>
</gene>
<feature type="transmembrane region" description="Helical" evidence="7">
    <location>
        <begin position="318"/>
        <end position="344"/>
    </location>
</feature>
<comment type="caution">
    <text evidence="8">The sequence shown here is derived from an EMBL/GenBank/DDBJ whole genome shotgun (WGS) entry which is preliminary data.</text>
</comment>
<dbReference type="AlphaFoldDB" id="A0A3M7CVH9"/>
<feature type="compositionally biased region" description="Polar residues" evidence="6">
    <location>
        <begin position="44"/>
        <end position="64"/>
    </location>
</feature>
<evidence type="ECO:0000256" key="6">
    <source>
        <dbReference type="SAM" id="MobiDB-lite"/>
    </source>
</evidence>
<dbReference type="GO" id="GO:0016020">
    <property type="term" value="C:membrane"/>
    <property type="evidence" value="ECO:0007669"/>
    <property type="project" value="UniProtKB-SubCell"/>
</dbReference>
<organism evidence="8 9">
    <name type="scientific">Hortaea werneckii</name>
    <name type="common">Black yeast</name>
    <name type="synonym">Cladosporium werneckii</name>
    <dbReference type="NCBI Taxonomy" id="91943"/>
    <lineage>
        <taxon>Eukaryota</taxon>
        <taxon>Fungi</taxon>
        <taxon>Dikarya</taxon>
        <taxon>Ascomycota</taxon>
        <taxon>Pezizomycotina</taxon>
        <taxon>Dothideomycetes</taxon>
        <taxon>Dothideomycetidae</taxon>
        <taxon>Mycosphaerellales</taxon>
        <taxon>Teratosphaeriaceae</taxon>
        <taxon>Hortaea</taxon>
    </lineage>
</organism>
<feature type="transmembrane region" description="Helical" evidence="7">
    <location>
        <begin position="208"/>
        <end position="228"/>
    </location>
</feature>
<evidence type="ECO:0000313" key="8">
    <source>
        <dbReference type="EMBL" id="RMY56148.1"/>
    </source>
</evidence>
<comment type="subcellular location">
    <subcellularLocation>
        <location evidence="1">Membrane</location>
        <topology evidence="1">Multi-pass membrane protein</topology>
    </subcellularLocation>
</comment>
<feature type="transmembrane region" description="Helical" evidence="7">
    <location>
        <begin position="491"/>
        <end position="511"/>
    </location>
</feature>
<dbReference type="Pfam" id="PF13520">
    <property type="entry name" value="AA_permease_2"/>
    <property type="match status" value="1"/>
</dbReference>
<dbReference type="GO" id="GO:0022857">
    <property type="term" value="F:transmembrane transporter activity"/>
    <property type="evidence" value="ECO:0007669"/>
    <property type="project" value="InterPro"/>
</dbReference>
<feature type="region of interest" description="Disordered" evidence="6">
    <location>
        <begin position="44"/>
        <end position="75"/>
    </location>
</feature>
<feature type="transmembrane region" description="Helical" evidence="7">
    <location>
        <begin position="121"/>
        <end position="138"/>
    </location>
</feature>
<evidence type="ECO:0000313" key="9">
    <source>
        <dbReference type="Proteomes" id="UP000269539"/>
    </source>
</evidence>
<name>A0A3M7CVH9_HORWE</name>
<feature type="transmembrane region" description="Helical" evidence="7">
    <location>
        <begin position="422"/>
        <end position="446"/>
    </location>
</feature>
<protein>
    <recommendedName>
        <fullName evidence="10">Amino acid permease/ SLC12A domain-containing protein</fullName>
    </recommendedName>
</protein>
<evidence type="ECO:0000256" key="1">
    <source>
        <dbReference type="ARBA" id="ARBA00004141"/>
    </source>
</evidence>
<evidence type="ECO:0000256" key="3">
    <source>
        <dbReference type="ARBA" id="ARBA00022692"/>
    </source>
</evidence>
<evidence type="ECO:0000256" key="2">
    <source>
        <dbReference type="ARBA" id="ARBA00022448"/>
    </source>
</evidence>
<evidence type="ECO:0008006" key="10">
    <source>
        <dbReference type="Google" id="ProtNLM"/>
    </source>
</evidence>
<accession>A0A3M7CVH9</accession>
<evidence type="ECO:0000256" key="5">
    <source>
        <dbReference type="ARBA" id="ARBA00023136"/>
    </source>
</evidence>
<keyword evidence="2" id="KW-0813">Transport</keyword>
<sequence length="560" mass="61311">MSTFPLVLAPSSSSHLPFLFPSSQTPFDPLTMMQATEKNITVSQTPAQDGNVSRHSPRTGNLADQQGMERMNKKQETRRDFKNVTMLAFSMILMCSWEGVLSTSAIAFSNGGRAGALYTNLAVWLGFIAVNYDYVYLLRRLGADQATRQYHWVSELAPKRWQKFLSYVVGWLGVLGWQTGIAFSGYLTGTQIQGLLVLNYPGYVFERWHGTLLIIAMLSFAVFFNTVLAHRLPLVEGLILFIHVFGFIGIFATLLALSPKASHQAVWNTFYDPGWNKVGLSTLIGGLVAATAPLLGADAAGKSTHKELQDAAYTLPRVMTLATFANGLMAFVMLIAICYCIGDIEAVLSTPTGYPFIQIFYNTTGSLAATNAMTAFIIILSASSCITIMSGSSRQLFAFARDDGLPFSKWVARVRPGLDVPVNAILVSFTFAACISLVNIGSTAAFNSITSLGTGTLTISYIICLSCMVWLRIAGKPLLPSRFDLGRSFGLALNITAVGFLVLVFVIAFFPPVPEPLLTVVSMNWSILIFGVVVLFSMLYYFLWGRKVYVGPVEYVRVLE</sequence>